<dbReference type="Proteomes" id="UP001558652">
    <property type="component" value="Unassembled WGS sequence"/>
</dbReference>
<accession>A0ABD0YM12</accession>
<dbReference type="AlphaFoldDB" id="A0ABD0YM12"/>
<protein>
    <submittedName>
        <fullName evidence="1">Uncharacterized protein</fullName>
    </submittedName>
</protein>
<evidence type="ECO:0000313" key="2">
    <source>
        <dbReference type="Proteomes" id="UP001558652"/>
    </source>
</evidence>
<comment type="caution">
    <text evidence="1">The sequence shown here is derived from an EMBL/GenBank/DDBJ whole genome shotgun (WGS) entry which is preliminary data.</text>
</comment>
<gene>
    <name evidence="1" type="ORF">AAG570_010258</name>
</gene>
<organism evidence="1 2">
    <name type="scientific">Ranatra chinensis</name>
    <dbReference type="NCBI Taxonomy" id="642074"/>
    <lineage>
        <taxon>Eukaryota</taxon>
        <taxon>Metazoa</taxon>
        <taxon>Ecdysozoa</taxon>
        <taxon>Arthropoda</taxon>
        <taxon>Hexapoda</taxon>
        <taxon>Insecta</taxon>
        <taxon>Pterygota</taxon>
        <taxon>Neoptera</taxon>
        <taxon>Paraneoptera</taxon>
        <taxon>Hemiptera</taxon>
        <taxon>Heteroptera</taxon>
        <taxon>Panheteroptera</taxon>
        <taxon>Nepomorpha</taxon>
        <taxon>Nepidae</taxon>
        <taxon>Ranatrinae</taxon>
        <taxon>Ranatra</taxon>
    </lineage>
</organism>
<sequence>MLVQREALAEGAGHQVVRKSNNRSPQVRLRFGRRSDPYMYQVHNMQYIYVHLRTAYRNFKGLGGGETVIIIYKTQKLKMNSRDTSRGQRLFSQCCGFKGWLEEDREHPRGLVGVSS</sequence>
<reference evidence="1 2" key="1">
    <citation type="submission" date="2024-07" db="EMBL/GenBank/DDBJ databases">
        <title>Chromosome-level genome assembly of the water stick insect Ranatra chinensis (Heteroptera: Nepidae).</title>
        <authorList>
            <person name="Liu X."/>
        </authorList>
    </citation>
    <scope>NUCLEOTIDE SEQUENCE [LARGE SCALE GENOMIC DNA]</scope>
    <source>
        <strain evidence="1">Cailab_2021Rc</strain>
        <tissue evidence="1">Muscle</tissue>
    </source>
</reference>
<evidence type="ECO:0000313" key="1">
    <source>
        <dbReference type="EMBL" id="KAL1132301.1"/>
    </source>
</evidence>
<name>A0ABD0YM12_9HEMI</name>
<keyword evidence="2" id="KW-1185">Reference proteome</keyword>
<dbReference type="EMBL" id="JBFDAA010000005">
    <property type="protein sequence ID" value="KAL1132301.1"/>
    <property type="molecule type" value="Genomic_DNA"/>
</dbReference>
<proteinExistence type="predicted"/>